<dbReference type="Pfam" id="PF01636">
    <property type="entry name" value="APH"/>
    <property type="match status" value="1"/>
</dbReference>
<dbReference type="KEGG" id="uvi:66067970"/>
<dbReference type="SUPFAM" id="SSF56112">
    <property type="entry name" value="Protein kinase-like (PK-like)"/>
    <property type="match status" value="1"/>
</dbReference>
<reference evidence="3" key="1">
    <citation type="submission" date="2020-03" db="EMBL/GenBank/DDBJ databases">
        <title>A mixture of massive structural variations and highly conserved coding sequences in Ustilaginoidea virens genome.</title>
        <authorList>
            <person name="Zhang K."/>
            <person name="Zhao Z."/>
            <person name="Zhang Z."/>
            <person name="Li Y."/>
            <person name="Hsiang T."/>
            <person name="Sun W."/>
        </authorList>
    </citation>
    <scope>NUCLEOTIDE SEQUENCE</scope>
    <source>
        <strain evidence="3">UV-8b</strain>
    </source>
</reference>
<evidence type="ECO:0000259" key="2">
    <source>
        <dbReference type="Pfam" id="PF01636"/>
    </source>
</evidence>
<dbReference type="PANTHER" id="PTHR21310:SF37">
    <property type="entry name" value="AMINOGLYCOSIDE PHOSPHOTRANSFERASE DOMAIN-CONTAINING PROTEIN"/>
    <property type="match status" value="1"/>
</dbReference>
<dbReference type="Gene3D" id="3.90.1200.10">
    <property type="match status" value="1"/>
</dbReference>
<dbReference type="EMBL" id="CP072758">
    <property type="protein sequence ID" value="QUC22952.1"/>
    <property type="molecule type" value="Genomic_DNA"/>
</dbReference>
<protein>
    <recommendedName>
        <fullName evidence="2">Aminoglycoside phosphotransferase domain-containing protein</fullName>
    </recommendedName>
</protein>
<keyword evidence="1" id="KW-0732">Signal</keyword>
<dbReference type="GeneID" id="66067970"/>
<keyword evidence="4" id="KW-1185">Reference proteome</keyword>
<feature type="signal peptide" evidence="1">
    <location>
        <begin position="1"/>
        <end position="25"/>
    </location>
</feature>
<dbReference type="InterPro" id="IPR051678">
    <property type="entry name" value="AGP_Transferase"/>
</dbReference>
<evidence type="ECO:0000256" key="1">
    <source>
        <dbReference type="SAM" id="SignalP"/>
    </source>
</evidence>
<dbReference type="PANTHER" id="PTHR21310">
    <property type="entry name" value="AMINOGLYCOSIDE PHOSPHOTRANSFERASE-RELATED-RELATED"/>
    <property type="match status" value="1"/>
</dbReference>
<dbReference type="InterPro" id="IPR002575">
    <property type="entry name" value="Aminoglycoside_PTrfase"/>
</dbReference>
<dbReference type="Proteomes" id="UP000027002">
    <property type="component" value="Chromosome 6"/>
</dbReference>
<organism evidence="3 4">
    <name type="scientific">Ustilaginoidea virens</name>
    <name type="common">Rice false smut fungus</name>
    <name type="synonym">Villosiclava virens</name>
    <dbReference type="NCBI Taxonomy" id="1159556"/>
    <lineage>
        <taxon>Eukaryota</taxon>
        <taxon>Fungi</taxon>
        <taxon>Dikarya</taxon>
        <taxon>Ascomycota</taxon>
        <taxon>Pezizomycotina</taxon>
        <taxon>Sordariomycetes</taxon>
        <taxon>Hypocreomycetidae</taxon>
        <taxon>Hypocreales</taxon>
        <taxon>Clavicipitaceae</taxon>
        <taxon>Ustilaginoidea</taxon>
    </lineage>
</organism>
<dbReference type="AlphaFoldDB" id="A0A8E5MKA8"/>
<dbReference type="RefSeq" id="XP_043000625.1">
    <property type="nucleotide sequence ID" value="XM_043144690.1"/>
</dbReference>
<dbReference type="OrthoDB" id="4866437at2759"/>
<proteinExistence type="predicted"/>
<gene>
    <name evidence="3" type="ORF">UV8b_07193</name>
</gene>
<evidence type="ECO:0000313" key="4">
    <source>
        <dbReference type="Proteomes" id="UP000027002"/>
    </source>
</evidence>
<feature type="chain" id="PRO_5034004610" description="Aminoglycoside phosphotransferase domain-containing protein" evidence="1">
    <location>
        <begin position="26"/>
        <end position="581"/>
    </location>
</feature>
<feature type="domain" description="Aminoglycoside phosphotransferase" evidence="2">
    <location>
        <begin position="232"/>
        <end position="446"/>
    </location>
</feature>
<name>A0A8E5MKA8_USTVR</name>
<accession>A0A8E5MKA8</accession>
<evidence type="ECO:0000313" key="3">
    <source>
        <dbReference type="EMBL" id="QUC22952.1"/>
    </source>
</evidence>
<sequence>MKAFILRTVASLWLALATLPATPEAAIITDPPTTTTTATATVTATAKDERINLFNLAAASIEERPLRNHYYYLITEILGPTRGDTCKNGCYPSLETIVKEYAAVLQRWLNSSDDEKASKALLKLANSLGDKKYPVSQKALDDFLIAVLERVRGIQEHAAAARTGDGGVPDEFLVLTDDELVRAGDDFVDSLMPRKIEALASRYNGGRTCRIVGEDRGSYNACFFVKFDDDNETWVVRIPIEPALHNPWQALLSETSIPVAKIHAYGRGEQLTANPATTQMFLVLDYIPGTPLTREKVLRTDTRVRTNLLRQLLGYLAEIRSIELPAIGSLKPTDDASRPTVGALLTQSSNDARRDLPRFVSAKAYMDSQFDLISSYLLAPRRDHPEDEVRYDMFCISSMKSYFDTVIQPELDSGPFVLSHPDLRPSNIIVNERSDIVGIIDWQFTSTVPRQLCTPPSWVTGHVKSDDAKMLLLQFSMAIILDDTLPKELELEWLQLPKEVENWRGPSSPSFHVAHLMRCPADLNFVFWKFVAQGRDAKELEETEAKLFQNPGLASEARRIAERNRQYTEYLKSQGRYVEES</sequence>
<dbReference type="InterPro" id="IPR011009">
    <property type="entry name" value="Kinase-like_dom_sf"/>
</dbReference>